<dbReference type="InterPro" id="IPR050924">
    <property type="entry name" value="Peroxiredoxin_BCP/PrxQ"/>
</dbReference>
<sequence>MLKPDNSFKLLTLLLLWLGFTGSVVAEALSIGQPAPPFELISHEGNAFKLSDRQNQGWTILYFYPKAGTPGCTTQACAFRDAIQAIRQQNAEVYGISTDEVEDLSAFHKEHKLTFNLLSDPDAKVTEAYGVKMPVLNMAKRWTFILDPSLVIRQIDDDVDPALDAERVAQSLKKLQATH</sequence>
<organism evidence="13 14">
    <name type="scientific">Methylomonas rapida</name>
    <dbReference type="NCBI Taxonomy" id="2963939"/>
    <lineage>
        <taxon>Bacteria</taxon>
        <taxon>Pseudomonadati</taxon>
        <taxon>Pseudomonadota</taxon>
        <taxon>Gammaproteobacteria</taxon>
        <taxon>Methylococcales</taxon>
        <taxon>Methylococcaceae</taxon>
        <taxon>Methylomonas</taxon>
    </lineage>
</organism>
<evidence type="ECO:0000313" key="13">
    <source>
        <dbReference type="EMBL" id="WAR44258.1"/>
    </source>
</evidence>
<keyword evidence="3" id="KW-0575">Peroxidase</keyword>
<comment type="catalytic activity">
    <reaction evidence="11">
        <text>a hydroperoxide + [thioredoxin]-dithiol = an alcohol + [thioredoxin]-disulfide + H2O</text>
        <dbReference type="Rhea" id="RHEA:62620"/>
        <dbReference type="Rhea" id="RHEA-COMP:10698"/>
        <dbReference type="Rhea" id="RHEA-COMP:10700"/>
        <dbReference type="ChEBI" id="CHEBI:15377"/>
        <dbReference type="ChEBI" id="CHEBI:29950"/>
        <dbReference type="ChEBI" id="CHEBI:30879"/>
        <dbReference type="ChEBI" id="CHEBI:35924"/>
        <dbReference type="ChEBI" id="CHEBI:50058"/>
        <dbReference type="EC" id="1.11.1.24"/>
    </reaction>
</comment>
<dbReference type="InterPro" id="IPR000866">
    <property type="entry name" value="AhpC/TSA"/>
</dbReference>
<keyword evidence="7" id="KW-0676">Redox-active center</keyword>
<dbReference type="SUPFAM" id="SSF52833">
    <property type="entry name" value="Thioredoxin-like"/>
    <property type="match status" value="1"/>
</dbReference>
<evidence type="ECO:0000256" key="8">
    <source>
        <dbReference type="ARBA" id="ARBA00032824"/>
    </source>
</evidence>
<dbReference type="Gene3D" id="3.40.30.10">
    <property type="entry name" value="Glutaredoxin"/>
    <property type="match status" value="1"/>
</dbReference>
<evidence type="ECO:0000259" key="12">
    <source>
        <dbReference type="PROSITE" id="PS51352"/>
    </source>
</evidence>
<protein>
    <recommendedName>
        <fullName evidence="2">thioredoxin-dependent peroxiredoxin</fullName>
        <ecNumber evidence="2">1.11.1.24</ecNumber>
    </recommendedName>
    <alternativeName>
        <fullName evidence="8">Thioredoxin peroxidase</fullName>
    </alternativeName>
    <alternativeName>
        <fullName evidence="10">Thioredoxin-dependent peroxiredoxin Bcp</fullName>
    </alternativeName>
</protein>
<keyword evidence="14" id="KW-1185">Reference proteome</keyword>
<dbReference type="Pfam" id="PF00578">
    <property type="entry name" value="AhpC-TSA"/>
    <property type="match status" value="1"/>
</dbReference>
<keyword evidence="4" id="KW-0049">Antioxidant</keyword>
<evidence type="ECO:0000256" key="6">
    <source>
        <dbReference type="ARBA" id="ARBA00023157"/>
    </source>
</evidence>
<keyword evidence="6" id="KW-1015">Disulfide bond</keyword>
<dbReference type="PANTHER" id="PTHR42801:SF4">
    <property type="entry name" value="AHPC_TSA FAMILY PROTEIN"/>
    <property type="match status" value="1"/>
</dbReference>
<dbReference type="Proteomes" id="UP001162780">
    <property type="component" value="Chromosome"/>
</dbReference>
<dbReference type="RefSeq" id="WP_255189235.1">
    <property type="nucleotide sequence ID" value="NZ_CP113517.1"/>
</dbReference>
<evidence type="ECO:0000256" key="2">
    <source>
        <dbReference type="ARBA" id="ARBA00013017"/>
    </source>
</evidence>
<evidence type="ECO:0000256" key="10">
    <source>
        <dbReference type="ARBA" id="ARBA00042639"/>
    </source>
</evidence>
<reference evidence="13" key="1">
    <citation type="submission" date="2022-11" db="EMBL/GenBank/DDBJ databases">
        <title>Methylomonas rapida sp. nov., Carotenoid-Producing Obligate Methanotrophs with High Growth Characteristics and Biotechnological Potential.</title>
        <authorList>
            <person name="Tikhonova E.N."/>
            <person name="Suleimanov R.Z."/>
            <person name="Miroshnikov K."/>
            <person name="Oshkin I.Y."/>
            <person name="Belova S.E."/>
            <person name="Danilova O.V."/>
            <person name="Ashikhmin A."/>
            <person name="Konopkin A."/>
            <person name="But S.Y."/>
            <person name="Khmelenina V.N."/>
            <person name="Kuznetsov N."/>
            <person name="Pimenov N.V."/>
            <person name="Dedysh S.N."/>
        </authorList>
    </citation>
    <scope>NUCLEOTIDE SEQUENCE</scope>
    <source>
        <strain evidence="13">MP1</strain>
    </source>
</reference>
<dbReference type="PROSITE" id="PS51352">
    <property type="entry name" value="THIOREDOXIN_2"/>
    <property type="match status" value="1"/>
</dbReference>
<keyword evidence="5" id="KW-0560">Oxidoreductase</keyword>
<dbReference type="EC" id="1.11.1.24" evidence="2"/>
<evidence type="ECO:0000256" key="4">
    <source>
        <dbReference type="ARBA" id="ARBA00022862"/>
    </source>
</evidence>
<evidence type="ECO:0000256" key="9">
    <source>
        <dbReference type="ARBA" id="ARBA00038489"/>
    </source>
</evidence>
<dbReference type="CDD" id="cd03017">
    <property type="entry name" value="PRX_BCP"/>
    <property type="match status" value="1"/>
</dbReference>
<dbReference type="InterPro" id="IPR036249">
    <property type="entry name" value="Thioredoxin-like_sf"/>
</dbReference>
<dbReference type="EMBL" id="CP113517">
    <property type="protein sequence ID" value="WAR44258.1"/>
    <property type="molecule type" value="Genomic_DNA"/>
</dbReference>
<evidence type="ECO:0000313" key="14">
    <source>
        <dbReference type="Proteomes" id="UP001162780"/>
    </source>
</evidence>
<accession>A0ABY7GJ57</accession>
<evidence type="ECO:0000256" key="5">
    <source>
        <dbReference type="ARBA" id="ARBA00023002"/>
    </source>
</evidence>
<comment type="function">
    <text evidence="1">Thiol-specific peroxidase that catalyzes the reduction of hydrogen peroxide and organic hydroperoxides to water and alcohols, respectively. Plays a role in cell protection against oxidative stress by detoxifying peroxides and as sensor of hydrogen peroxide-mediated signaling events.</text>
</comment>
<evidence type="ECO:0000256" key="1">
    <source>
        <dbReference type="ARBA" id="ARBA00003330"/>
    </source>
</evidence>
<evidence type="ECO:0000256" key="7">
    <source>
        <dbReference type="ARBA" id="ARBA00023284"/>
    </source>
</evidence>
<name>A0ABY7GJ57_9GAMM</name>
<gene>
    <name evidence="13" type="ORF">NM686_018105</name>
</gene>
<dbReference type="PANTHER" id="PTHR42801">
    <property type="entry name" value="THIOREDOXIN-DEPENDENT PEROXIDE REDUCTASE"/>
    <property type="match status" value="1"/>
</dbReference>
<comment type="similarity">
    <text evidence="9">Belongs to the peroxiredoxin family. BCP/PrxQ subfamily.</text>
</comment>
<proteinExistence type="inferred from homology"/>
<dbReference type="InterPro" id="IPR013766">
    <property type="entry name" value="Thioredoxin_domain"/>
</dbReference>
<evidence type="ECO:0000256" key="3">
    <source>
        <dbReference type="ARBA" id="ARBA00022559"/>
    </source>
</evidence>
<evidence type="ECO:0000256" key="11">
    <source>
        <dbReference type="ARBA" id="ARBA00049091"/>
    </source>
</evidence>
<feature type="domain" description="Thioredoxin" evidence="12">
    <location>
        <begin position="29"/>
        <end position="177"/>
    </location>
</feature>